<dbReference type="Proteomes" id="UP000191408">
    <property type="component" value="Unassembled WGS sequence"/>
</dbReference>
<name>A0A1V6N5W3_PENPO</name>
<gene>
    <name evidence="1" type="ORF">PENPOL_c029G03298</name>
</gene>
<organism evidence="1 2">
    <name type="scientific">Penicillium polonicum</name>
    <dbReference type="NCBI Taxonomy" id="60169"/>
    <lineage>
        <taxon>Eukaryota</taxon>
        <taxon>Fungi</taxon>
        <taxon>Dikarya</taxon>
        <taxon>Ascomycota</taxon>
        <taxon>Pezizomycotina</taxon>
        <taxon>Eurotiomycetes</taxon>
        <taxon>Eurotiomycetidae</taxon>
        <taxon>Eurotiales</taxon>
        <taxon>Aspergillaceae</taxon>
        <taxon>Penicillium</taxon>
    </lineage>
</organism>
<protein>
    <submittedName>
        <fullName evidence="1">Uncharacterized protein</fullName>
    </submittedName>
</protein>
<keyword evidence="2" id="KW-1185">Reference proteome</keyword>
<evidence type="ECO:0000313" key="1">
    <source>
        <dbReference type="EMBL" id="OQD60059.1"/>
    </source>
</evidence>
<proteinExistence type="predicted"/>
<evidence type="ECO:0000313" key="2">
    <source>
        <dbReference type="Proteomes" id="UP000191408"/>
    </source>
</evidence>
<dbReference type="EMBL" id="MDYM01000029">
    <property type="protein sequence ID" value="OQD60059.1"/>
    <property type="molecule type" value="Genomic_DNA"/>
</dbReference>
<accession>A0A1V6N5W3</accession>
<comment type="caution">
    <text evidence="1">The sequence shown here is derived from an EMBL/GenBank/DDBJ whole genome shotgun (WGS) entry which is preliminary data.</text>
</comment>
<sequence length="14" mass="1514">MTLGPPRHWGAAYG</sequence>
<reference evidence="2" key="1">
    <citation type="journal article" date="2017" name="Nat. Microbiol.">
        <title>Global analysis of biosynthetic gene clusters reveals vast potential of secondary metabolite production in Penicillium species.</title>
        <authorList>
            <person name="Nielsen J.C."/>
            <person name="Grijseels S."/>
            <person name="Prigent S."/>
            <person name="Ji B."/>
            <person name="Dainat J."/>
            <person name="Nielsen K.F."/>
            <person name="Frisvad J.C."/>
            <person name="Workman M."/>
            <person name="Nielsen J."/>
        </authorList>
    </citation>
    <scope>NUCLEOTIDE SEQUENCE [LARGE SCALE GENOMIC DNA]</scope>
    <source>
        <strain evidence="2">IBT 4502</strain>
    </source>
</reference>